<feature type="non-terminal residue" evidence="2">
    <location>
        <position position="207"/>
    </location>
</feature>
<evidence type="ECO:0000313" key="3">
    <source>
        <dbReference type="Proteomes" id="UP001224775"/>
    </source>
</evidence>
<protein>
    <submittedName>
        <fullName evidence="2">Uncharacterized protein</fullName>
    </submittedName>
</protein>
<feature type="region of interest" description="Disordered" evidence="1">
    <location>
        <begin position="181"/>
        <end position="207"/>
    </location>
</feature>
<dbReference type="Gene3D" id="6.20.250.70">
    <property type="match status" value="1"/>
</dbReference>
<sequence>MPSTSLAPPTFELPSDNSNYEVWCLRAPAHLDISEVLNGVTLNVNTKVLNEASAADTSNNNTTLTKFKAKQDGQDYELTLGDASEINHLRLLLPDKESNDETKLKAHNTPFQRYINLTSVTTSAQEELVLAPARENAPRPAFGETTGMNGSVPAMRLAYVPVPQKEGLKRRWAMFGSGMTTTKRVKVEETSSSSATPAKMKDTASDS</sequence>
<accession>A0AAD9DEH4</accession>
<dbReference type="GO" id="GO:0006360">
    <property type="term" value="P:transcription by RNA polymerase I"/>
    <property type="evidence" value="ECO:0007669"/>
    <property type="project" value="InterPro"/>
</dbReference>
<dbReference type="Proteomes" id="UP001224775">
    <property type="component" value="Unassembled WGS sequence"/>
</dbReference>
<gene>
    <name evidence="2" type="ORF">QTG54_006412</name>
</gene>
<dbReference type="Pfam" id="PF08208">
    <property type="entry name" value="RNA_polI_A34"/>
    <property type="match status" value="1"/>
</dbReference>
<keyword evidence="3" id="KW-1185">Reference proteome</keyword>
<comment type="caution">
    <text evidence="2">The sequence shown here is derived from an EMBL/GenBank/DDBJ whole genome shotgun (WGS) entry which is preliminary data.</text>
</comment>
<evidence type="ECO:0000313" key="2">
    <source>
        <dbReference type="EMBL" id="KAK1742815.1"/>
    </source>
</evidence>
<evidence type="ECO:0000256" key="1">
    <source>
        <dbReference type="SAM" id="MobiDB-lite"/>
    </source>
</evidence>
<organism evidence="2 3">
    <name type="scientific">Skeletonema marinoi</name>
    <dbReference type="NCBI Taxonomy" id="267567"/>
    <lineage>
        <taxon>Eukaryota</taxon>
        <taxon>Sar</taxon>
        <taxon>Stramenopiles</taxon>
        <taxon>Ochrophyta</taxon>
        <taxon>Bacillariophyta</taxon>
        <taxon>Coscinodiscophyceae</taxon>
        <taxon>Thalassiosirophycidae</taxon>
        <taxon>Thalassiosirales</taxon>
        <taxon>Skeletonemataceae</taxon>
        <taxon>Skeletonema</taxon>
        <taxon>Skeletonema marinoi-dohrnii complex</taxon>
    </lineage>
</organism>
<dbReference type="EMBL" id="JATAAI010000010">
    <property type="protein sequence ID" value="KAK1742815.1"/>
    <property type="molecule type" value="Genomic_DNA"/>
</dbReference>
<proteinExistence type="predicted"/>
<reference evidence="2" key="1">
    <citation type="submission" date="2023-06" db="EMBL/GenBank/DDBJ databases">
        <title>Survivors Of The Sea: Transcriptome response of Skeletonema marinoi to long-term dormancy.</title>
        <authorList>
            <person name="Pinder M.I.M."/>
            <person name="Kourtchenko O."/>
            <person name="Robertson E.K."/>
            <person name="Larsson T."/>
            <person name="Maumus F."/>
            <person name="Osuna-Cruz C.M."/>
            <person name="Vancaester E."/>
            <person name="Stenow R."/>
            <person name="Vandepoele K."/>
            <person name="Ploug H."/>
            <person name="Bruchert V."/>
            <person name="Godhe A."/>
            <person name="Topel M."/>
        </authorList>
    </citation>
    <scope>NUCLEOTIDE SEQUENCE</scope>
    <source>
        <strain evidence="2">R05AC</strain>
    </source>
</reference>
<dbReference type="AlphaFoldDB" id="A0AAD9DEH4"/>
<name>A0AAD9DEH4_9STRA</name>
<dbReference type="InterPro" id="IPR013240">
    <property type="entry name" value="DNA-dir_RNA_pol1_su_RPA34"/>
</dbReference>